<evidence type="ECO:0000256" key="2">
    <source>
        <dbReference type="ARBA" id="ARBA00005988"/>
    </source>
</evidence>
<evidence type="ECO:0000256" key="8">
    <source>
        <dbReference type="ARBA" id="ARBA00023049"/>
    </source>
</evidence>
<dbReference type="FunFam" id="3.40.630.10:FF:000011">
    <property type="entry name" value="cytosolic carboxypeptidase 2 isoform X1"/>
    <property type="match status" value="1"/>
</dbReference>
<dbReference type="AlphaFoldDB" id="A0AA35RB02"/>
<dbReference type="GO" id="GO:0004181">
    <property type="term" value="F:metallocarboxypeptidase activity"/>
    <property type="evidence" value="ECO:0007669"/>
    <property type="project" value="InterPro"/>
</dbReference>
<keyword evidence="3 12" id="KW-0121">Carboxypeptidase</keyword>
<keyword evidence="4" id="KW-0645">Protease</keyword>
<evidence type="ECO:0000313" key="12">
    <source>
        <dbReference type="EMBL" id="CAI8006857.1"/>
    </source>
</evidence>
<proteinExistence type="inferred from homology"/>
<sequence length="863" mass="99087">MEELSKSLDVSLTEQSPDDYIRRTLRAHGFFNHFEPAGTGGTTRKRLAVRHGISEEDKQRTTQLISHFKEGREFHTLKEPRHLHGYTHSGNRFPFWPAEVECIMDRPRHLLTSPRFREPYYNPEQEVVSPKIRSGEGSGRTVYLNPPGPQKFYMKSRCGPSLNLRSAQSPLSTADTTLQFESRFESGNLGKVIQVGRWDYELYLRHDLYTKKYTQWFYFRVRNMQAGQTYRFTIVNLYKAGSLYNEGMQPVFYSEREAKERKLGWHRTGHNIKYFKTSIKRRDTKQESFCYGVTWSHIFNHSGDTCYFAHSFPYTYSDLQDYIKKLLANRQMATCCKYRVLCRTIAGNPVPLLTITSPSLTPDDSLAKRGVVVTARIHPGETNGSWMMKGLLDFLTSSADDAKILRDLFVFKIIPMLNPDGVIVGNYRCSLSGRDLNRNYRSKLKDSYPTVWHTRNMVKQFCTEREVVMFCDLHGHSRKHNVFIYGCDSLEDASSRLKSRVFPRMLSKNAPDMFSYSTSRFVVQKSKEGTGRVVMWREAGIQNSYTLEATYSGSTQGKLKFVQFSTAHLEEMGYHLCDTLLDYCDPDQTKTESIMQELEEDYRKSVLSALAVDPLEVQIDPALVAEADSSDAGSDSSDSDGPPVHLQWKKHHHKTKKKKKLKSRKERNKRKALLKMNHHRMLSIPTPPQSTVHTKTRAQKRSLPETREERETRIEPTTTQQSCGTSHPSSHHGGIPLFVQERLEERERKKGEDSSDAVIEIPTDELRQALLRIQATHTQQALSSTLFIPHPGCPMNISQVNMHEVSRRQSRRNSKASLPQLDGGSFVPPELPPLFSITVWQPETQGWVHISVHGSPPPAHWVN</sequence>
<dbReference type="CDD" id="cd06907">
    <property type="entry name" value="M14_AGBL2-3_like"/>
    <property type="match status" value="1"/>
</dbReference>
<keyword evidence="6" id="KW-0378">Hydrolase</keyword>
<keyword evidence="5" id="KW-0479">Metal-binding</keyword>
<dbReference type="Gene3D" id="2.60.40.3120">
    <property type="match status" value="1"/>
</dbReference>
<reference evidence="12" key="1">
    <citation type="submission" date="2023-03" db="EMBL/GenBank/DDBJ databases">
        <authorList>
            <person name="Steffen K."/>
            <person name="Cardenas P."/>
        </authorList>
    </citation>
    <scope>NUCLEOTIDE SEQUENCE</scope>
</reference>
<evidence type="ECO:0000256" key="9">
    <source>
        <dbReference type="PROSITE-ProRule" id="PRU01379"/>
    </source>
</evidence>
<evidence type="ECO:0000256" key="10">
    <source>
        <dbReference type="SAM" id="MobiDB-lite"/>
    </source>
</evidence>
<dbReference type="Pfam" id="PF18027">
    <property type="entry name" value="Pepdidase_M14_N"/>
    <property type="match status" value="1"/>
</dbReference>
<feature type="region of interest" description="Disordered" evidence="10">
    <location>
        <begin position="627"/>
        <end position="736"/>
    </location>
</feature>
<dbReference type="InterPro" id="IPR000834">
    <property type="entry name" value="Peptidase_M14"/>
</dbReference>
<evidence type="ECO:0000256" key="1">
    <source>
        <dbReference type="ARBA" id="ARBA00001947"/>
    </source>
</evidence>
<evidence type="ECO:0000256" key="4">
    <source>
        <dbReference type="ARBA" id="ARBA00022670"/>
    </source>
</evidence>
<name>A0AA35RB02_GEOBA</name>
<feature type="compositionally biased region" description="Basic and acidic residues" evidence="10">
    <location>
        <begin position="702"/>
        <end position="714"/>
    </location>
</feature>
<dbReference type="Gene3D" id="3.40.630.10">
    <property type="entry name" value="Zn peptidases"/>
    <property type="match status" value="1"/>
</dbReference>
<keyword evidence="8" id="KW-0482">Metalloprotease</keyword>
<feature type="compositionally biased region" description="Basic residues" evidence="10">
    <location>
        <begin position="647"/>
        <end position="681"/>
    </location>
</feature>
<feature type="active site" description="Proton donor/acceptor" evidence="9">
    <location>
        <position position="548"/>
    </location>
</feature>
<dbReference type="EMBL" id="CASHTH010000731">
    <property type="protein sequence ID" value="CAI8006857.1"/>
    <property type="molecule type" value="Genomic_DNA"/>
</dbReference>
<evidence type="ECO:0000313" key="13">
    <source>
        <dbReference type="Proteomes" id="UP001174909"/>
    </source>
</evidence>
<dbReference type="GO" id="GO:0006508">
    <property type="term" value="P:proteolysis"/>
    <property type="evidence" value="ECO:0007669"/>
    <property type="project" value="UniProtKB-KW"/>
</dbReference>
<evidence type="ECO:0000256" key="7">
    <source>
        <dbReference type="ARBA" id="ARBA00022833"/>
    </source>
</evidence>
<comment type="cofactor">
    <cofactor evidence="1">
        <name>Zn(2+)</name>
        <dbReference type="ChEBI" id="CHEBI:29105"/>
    </cofactor>
</comment>
<feature type="compositionally biased region" description="Low complexity" evidence="10">
    <location>
        <begin position="630"/>
        <end position="641"/>
    </location>
</feature>
<evidence type="ECO:0000259" key="11">
    <source>
        <dbReference type="PROSITE" id="PS52035"/>
    </source>
</evidence>
<evidence type="ECO:0000256" key="5">
    <source>
        <dbReference type="ARBA" id="ARBA00022723"/>
    </source>
</evidence>
<dbReference type="SUPFAM" id="SSF53187">
    <property type="entry name" value="Zn-dependent exopeptidases"/>
    <property type="match status" value="1"/>
</dbReference>
<comment type="similarity">
    <text evidence="2 9">Belongs to the peptidase M14 family.</text>
</comment>
<keyword evidence="7" id="KW-0862">Zinc</keyword>
<dbReference type="Proteomes" id="UP001174909">
    <property type="component" value="Unassembled WGS sequence"/>
</dbReference>
<dbReference type="InterPro" id="IPR040626">
    <property type="entry name" value="Pepdidase_M14_N"/>
</dbReference>
<gene>
    <name evidence="12" type="ORF">GBAR_LOCUS4936</name>
</gene>
<dbReference type="PANTHER" id="PTHR12756">
    <property type="entry name" value="CYTOSOLIC CARBOXYPEPTIDASE"/>
    <property type="match status" value="1"/>
</dbReference>
<dbReference type="PANTHER" id="PTHR12756:SF45">
    <property type="entry name" value="CYTOSOLIC CARBOXYPEPTIDASE NNA1"/>
    <property type="match status" value="1"/>
</dbReference>
<dbReference type="Pfam" id="PF00246">
    <property type="entry name" value="Peptidase_M14"/>
    <property type="match status" value="1"/>
</dbReference>
<evidence type="ECO:0000256" key="6">
    <source>
        <dbReference type="ARBA" id="ARBA00022801"/>
    </source>
</evidence>
<protein>
    <submittedName>
        <fullName evidence="12">Cytosolic carboxypeptidase 2</fullName>
    </submittedName>
</protein>
<comment type="caution">
    <text evidence="12">The sequence shown here is derived from an EMBL/GenBank/DDBJ whole genome shotgun (WGS) entry which is preliminary data.</text>
</comment>
<organism evidence="12 13">
    <name type="scientific">Geodia barretti</name>
    <name type="common">Barrett's horny sponge</name>
    <dbReference type="NCBI Taxonomy" id="519541"/>
    <lineage>
        <taxon>Eukaryota</taxon>
        <taxon>Metazoa</taxon>
        <taxon>Porifera</taxon>
        <taxon>Demospongiae</taxon>
        <taxon>Heteroscleromorpha</taxon>
        <taxon>Tetractinellida</taxon>
        <taxon>Astrophorina</taxon>
        <taxon>Geodiidae</taxon>
        <taxon>Geodia</taxon>
    </lineage>
</organism>
<feature type="region of interest" description="Disordered" evidence="10">
    <location>
        <begin position="806"/>
        <end position="825"/>
    </location>
</feature>
<feature type="domain" description="Peptidase M14" evidence="11">
    <location>
        <begin position="312"/>
        <end position="584"/>
    </location>
</feature>
<evidence type="ECO:0000256" key="3">
    <source>
        <dbReference type="ARBA" id="ARBA00022645"/>
    </source>
</evidence>
<dbReference type="GO" id="GO:0008270">
    <property type="term" value="F:zinc ion binding"/>
    <property type="evidence" value="ECO:0007669"/>
    <property type="project" value="InterPro"/>
</dbReference>
<keyword evidence="13" id="KW-1185">Reference proteome</keyword>
<dbReference type="PROSITE" id="PS52035">
    <property type="entry name" value="PEPTIDASE_M14"/>
    <property type="match status" value="1"/>
</dbReference>
<dbReference type="InterPro" id="IPR050821">
    <property type="entry name" value="Cytosolic_carboxypeptidase"/>
</dbReference>
<accession>A0AA35RB02</accession>